<reference evidence="2" key="1">
    <citation type="submission" date="2020-02" db="EMBL/GenBank/DDBJ databases">
        <authorList>
            <person name="Meier V. D."/>
        </authorList>
    </citation>
    <scope>NUCLEOTIDE SEQUENCE</scope>
    <source>
        <strain evidence="2">AVDCRST_MAG81</strain>
    </source>
</reference>
<feature type="region of interest" description="Disordered" evidence="1">
    <location>
        <begin position="1"/>
        <end position="37"/>
    </location>
</feature>
<evidence type="ECO:0000256" key="1">
    <source>
        <dbReference type="SAM" id="MobiDB-lite"/>
    </source>
</evidence>
<dbReference type="EMBL" id="CADCWO010000264">
    <property type="protein sequence ID" value="CAA9590448.1"/>
    <property type="molecule type" value="Genomic_DNA"/>
</dbReference>
<name>A0A6N3IPH8_9CYAN</name>
<organism evidence="2">
    <name type="scientific">uncultured Synechococcales cyanobacterium</name>
    <dbReference type="NCBI Taxonomy" id="1936017"/>
    <lineage>
        <taxon>Bacteria</taxon>
        <taxon>Bacillati</taxon>
        <taxon>Cyanobacteriota</taxon>
        <taxon>Cyanophyceae</taxon>
        <taxon>Synechococcales</taxon>
        <taxon>environmental samples</taxon>
    </lineage>
</organism>
<protein>
    <submittedName>
        <fullName evidence="2">Uncharacterized protein</fullName>
    </submittedName>
</protein>
<evidence type="ECO:0000313" key="2">
    <source>
        <dbReference type="EMBL" id="CAA9590448.1"/>
    </source>
</evidence>
<feature type="compositionally biased region" description="Polar residues" evidence="1">
    <location>
        <begin position="13"/>
        <end position="37"/>
    </location>
</feature>
<dbReference type="AlphaFoldDB" id="A0A6N3IPH8"/>
<accession>A0A6N3IPH8</accession>
<gene>
    <name evidence="2" type="ORF">AVDCRST_MAG81-5383</name>
</gene>
<proteinExistence type="predicted"/>
<sequence length="37" mass="4019">MDLKDSTDVPRSFGSQKFGSQCLSETLSKSANEPSKL</sequence>